<dbReference type="InterPro" id="IPR006121">
    <property type="entry name" value="HMA_dom"/>
</dbReference>
<keyword evidence="2" id="KW-0812">Transmembrane</keyword>
<dbReference type="InterPro" id="IPR008972">
    <property type="entry name" value="Cupredoxin"/>
</dbReference>
<evidence type="ECO:0000259" key="3">
    <source>
        <dbReference type="PROSITE" id="PS50846"/>
    </source>
</evidence>
<name>A0A1F5TNR2_9BACT</name>
<dbReference type="Pfam" id="PF00403">
    <property type="entry name" value="HMA"/>
    <property type="match status" value="1"/>
</dbReference>
<feature type="transmembrane region" description="Helical" evidence="2">
    <location>
        <begin position="171"/>
        <end position="190"/>
    </location>
</feature>
<evidence type="ECO:0000256" key="2">
    <source>
        <dbReference type="SAM" id="Phobius"/>
    </source>
</evidence>
<dbReference type="PANTHER" id="PTHR42208">
    <property type="entry name" value="HEAVY METAL TRANSPORTER-RELATED"/>
    <property type="match status" value="1"/>
</dbReference>
<dbReference type="Proteomes" id="UP000177579">
    <property type="component" value="Unassembled WGS sequence"/>
</dbReference>
<dbReference type="GO" id="GO:0046872">
    <property type="term" value="F:metal ion binding"/>
    <property type="evidence" value="ECO:0007669"/>
    <property type="project" value="UniProtKB-KW"/>
</dbReference>
<dbReference type="AlphaFoldDB" id="A0A1F5TNR2"/>
<dbReference type="InterPro" id="IPR017969">
    <property type="entry name" value="Heavy-metal-associated_CS"/>
</dbReference>
<feature type="transmembrane region" description="Helical" evidence="2">
    <location>
        <begin position="125"/>
        <end position="150"/>
    </location>
</feature>
<protein>
    <recommendedName>
        <fullName evidence="3">HMA domain-containing protein</fullName>
    </recommendedName>
</protein>
<dbReference type="EMBL" id="MFGO01000029">
    <property type="protein sequence ID" value="OGF40444.1"/>
    <property type="molecule type" value="Genomic_DNA"/>
</dbReference>
<keyword evidence="2" id="KW-1133">Transmembrane helix</keyword>
<feature type="transmembrane region" description="Helical" evidence="2">
    <location>
        <begin position="281"/>
        <end position="304"/>
    </location>
</feature>
<sequence length="487" mass="53336">MKKIKLNIQGLHCKSCKTLLETELDILKGVKNVEINYQKGIGKFEFDEEIISENKIKKEIKKLGYSADKNREESNISGGKASSSKLVKFFISLALIIVIFGYFIVSHFGGVEILARLNDGGVGYSIIFIIGLLAGFHCVGMCGGFVLAYSTNHPKNKNKVIPHLQYNFGRIISYTIIGGILGGLGSFFGINPVFSGVVLLVASIFMILMGLSFMFNLQILEKIKLRTPQFVARYLYRQKQERSKGPLLIGLLNGLMPCGPLQAVQLYALTTGNALQGALSLGIYALGTAIMMFFFGLTVSTINAIHIKKMVKISGFLVLFLGILMTNRGLASFGLGFTTSTKVNNIVINNQEDFQEVFMDLTYSGYSPNVLYIKKGIPVRWIIDVKQMSGCTNAIMIESLGIKKDLTLGENIIEFTPPENVSEIKFSCWMRMVWGRFVMVDNNNSKDIQDGPGGFSSSDGCGGDCISCGLITTCELNSGGGCGCQKQ</sequence>
<organism evidence="4 5">
    <name type="scientific">Candidatus Falkowbacteria bacterium RIFOXYD2_FULL_34_120</name>
    <dbReference type="NCBI Taxonomy" id="1798007"/>
    <lineage>
        <taxon>Bacteria</taxon>
        <taxon>Candidatus Falkowiibacteriota</taxon>
    </lineage>
</organism>
<gene>
    <name evidence="4" type="ORF">A2531_02825</name>
</gene>
<dbReference type="SUPFAM" id="SSF55008">
    <property type="entry name" value="HMA, heavy metal-associated domain"/>
    <property type="match status" value="1"/>
</dbReference>
<evidence type="ECO:0000256" key="1">
    <source>
        <dbReference type="ARBA" id="ARBA00022723"/>
    </source>
</evidence>
<feature type="transmembrane region" description="Helical" evidence="2">
    <location>
        <begin position="86"/>
        <end position="105"/>
    </location>
</feature>
<comment type="caution">
    <text evidence="4">The sequence shown here is derived from an EMBL/GenBank/DDBJ whole genome shotgun (WGS) entry which is preliminary data.</text>
</comment>
<feature type="transmembrane region" description="Helical" evidence="2">
    <location>
        <begin position="316"/>
        <end position="337"/>
    </location>
</feature>
<dbReference type="PROSITE" id="PS01047">
    <property type="entry name" value="HMA_1"/>
    <property type="match status" value="1"/>
</dbReference>
<proteinExistence type="predicted"/>
<keyword evidence="2" id="KW-0472">Membrane</keyword>
<dbReference type="InterPro" id="IPR039447">
    <property type="entry name" value="UreH-like_TM_dom"/>
</dbReference>
<evidence type="ECO:0000313" key="5">
    <source>
        <dbReference type="Proteomes" id="UP000177579"/>
    </source>
</evidence>
<dbReference type="Gene3D" id="2.60.40.420">
    <property type="entry name" value="Cupredoxins - blue copper proteins"/>
    <property type="match status" value="1"/>
</dbReference>
<dbReference type="PANTHER" id="PTHR42208:SF1">
    <property type="entry name" value="HEAVY METAL TRANSPORTER"/>
    <property type="match status" value="1"/>
</dbReference>
<feature type="domain" description="HMA" evidence="3">
    <location>
        <begin position="2"/>
        <end position="68"/>
    </location>
</feature>
<feature type="transmembrane region" description="Helical" evidence="2">
    <location>
        <begin position="247"/>
        <end position="269"/>
    </location>
</feature>
<keyword evidence="1" id="KW-0479">Metal-binding</keyword>
<feature type="transmembrane region" description="Helical" evidence="2">
    <location>
        <begin position="196"/>
        <end position="217"/>
    </location>
</feature>
<accession>A0A1F5TNR2</accession>
<dbReference type="Pfam" id="PF13386">
    <property type="entry name" value="DsbD_2"/>
    <property type="match status" value="1"/>
</dbReference>
<dbReference type="Gene3D" id="3.30.70.100">
    <property type="match status" value="1"/>
</dbReference>
<reference evidence="4 5" key="1">
    <citation type="journal article" date="2016" name="Nat. Commun.">
        <title>Thousands of microbial genomes shed light on interconnected biogeochemical processes in an aquifer system.</title>
        <authorList>
            <person name="Anantharaman K."/>
            <person name="Brown C.T."/>
            <person name="Hug L.A."/>
            <person name="Sharon I."/>
            <person name="Castelle C.J."/>
            <person name="Probst A.J."/>
            <person name="Thomas B.C."/>
            <person name="Singh A."/>
            <person name="Wilkins M.J."/>
            <person name="Karaoz U."/>
            <person name="Brodie E.L."/>
            <person name="Williams K.H."/>
            <person name="Hubbard S.S."/>
            <person name="Banfield J.F."/>
        </authorList>
    </citation>
    <scope>NUCLEOTIDE SEQUENCE [LARGE SCALE GENOMIC DNA]</scope>
</reference>
<dbReference type="InterPro" id="IPR036163">
    <property type="entry name" value="HMA_dom_sf"/>
</dbReference>
<evidence type="ECO:0000313" key="4">
    <source>
        <dbReference type="EMBL" id="OGF40444.1"/>
    </source>
</evidence>
<dbReference type="PROSITE" id="PS50846">
    <property type="entry name" value="HMA_2"/>
    <property type="match status" value="1"/>
</dbReference>
<dbReference type="CDD" id="cd00371">
    <property type="entry name" value="HMA"/>
    <property type="match status" value="1"/>
</dbReference>